<feature type="compositionally biased region" description="Basic and acidic residues" evidence="1">
    <location>
        <begin position="51"/>
        <end position="66"/>
    </location>
</feature>
<feature type="region of interest" description="Disordered" evidence="1">
    <location>
        <begin position="174"/>
        <end position="196"/>
    </location>
</feature>
<accession>A0A1G4K7G1</accession>
<feature type="compositionally biased region" description="Polar residues" evidence="1">
    <location>
        <begin position="40"/>
        <end position="50"/>
    </location>
</feature>
<reference evidence="3" key="1">
    <citation type="submission" date="2016-03" db="EMBL/GenBank/DDBJ databases">
        <authorList>
            <person name="Devillers Hugo."/>
        </authorList>
    </citation>
    <scope>NUCLEOTIDE SEQUENCE [LARGE SCALE GENOMIC DNA]</scope>
</reference>
<evidence type="ECO:0000313" key="2">
    <source>
        <dbReference type="EMBL" id="SCU99832.1"/>
    </source>
</evidence>
<evidence type="ECO:0000313" key="3">
    <source>
        <dbReference type="Proteomes" id="UP000191144"/>
    </source>
</evidence>
<dbReference type="EMBL" id="LT598484">
    <property type="protein sequence ID" value="SCU99832.1"/>
    <property type="molecule type" value="Genomic_DNA"/>
</dbReference>
<feature type="region of interest" description="Disordered" evidence="1">
    <location>
        <begin position="38"/>
        <end position="66"/>
    </location>
</feature>
<proteinExistence type="predicted"/>
<name>A0A1G4K7G1_9SACH</name>
<dbReference type="Proteomes" id="UP000191144">
    <property type="component" value="Chromosome G"/>
</dbReference>
<protein>
    <submittedName>
        <fullName evidence="2">LAME_0G05820g1_1</fullName>
    </submittedName>
</protein>
<evidence type="ECO:0000256" key="1">
    <source>
        <dbReference type="SAM" id="MobiDB-lite"/>
    </source>
</evidence>
<dbReference type="AlphaFoldDB" id="A0A1G4K7G1"/>
<feature type="compositionally biased region" description="Polar residues" evidence="1">
    <location>
        <begin position="180"/>
        <end position="189"/>
    </location>
</feature>
<organism evidence="2 3">
    <name type="scientific">Lachancea meyersii CBS 8951</name>
    <dbReference type="NCBI Taxonomy" id="1266667"/>
    <lineage>
        <taxon>Eukaryota</taxon>
        <taxon>Fungi</taxon>
        <taxon>Dikarya</taxon>
        <taxon>Ascomycota</taxon>
        <taxon>Saccharomycotina</taxon>
        <taxon>Saccharomycetes</taxon>
        <taxon>Saccharomycetales</taxon>
        <taxon>Saccharomycetaceae</taxon>
        <taxon>Lachancea</taxon>
    </lineage>
</organism>
<gene>
    <name evidence="2" type="ORF">LAME_0G05820G</name>
</gene>
<keyword evidence="3" id="KW-1185">Reference proteome</keyword>
<sequence length="310" mass="35208">MSLSTDFLSNSDSDGGSSSLYIRPVFLRKRVKRSVDKSTDLVTSLETQDSQVRDQRTDREARIESKNEDLRAQFEIETDLTKSIRTRGQKSLSEPLAERQCEAESCDEMSPSTLFEESSKICPTNASDATIPLRPVKKPKVKREGIGDNELTFEYGDPVAGYRFVGSKNDFENYAKTNERQSPSSATSTESDKDECDAELYDAKEKTSHSKRASDISLYMSGRIADLRLPIEHAPLIDDVKLEDIEEPKIDLFFQRCASHQNKPLRELLKQERVAWHPDKALRTNFKPGTERSSKITRVFQAINSLWEKA</sequence>
<dbReference type="OrthoDB" id="412109at2759"/>